<dbReference type="SUPFAM" id="SSF48239">
    <property type="entry name" value="Terpenoid cyclases/Protein prenyltransferases"/>
    <property type="match status" value="1"/>
</dbReference>
<name>A0A0M0KL87_ALKHA</name>
<gene>
    <name evidence="1" type="ORF">AMD02_10165</name>
</gene>
<comment type="caution">
    <text evidence="1">The sequence shown here is derived from an EMBL/GenBank/DDBJ whole genome shotgun (WGS) entry which is preliminary data.</text>
</comment>
<accession>A0A0M0KL87</accession>
<dbReference type="EMBL" id="LILD01000001">
    <property type="protein sequence ID" value="KOO39168.1"/>
    <property type="molecule type" value="Genomic_DNA"/>
</dbReference>
<dbReference type="GeneID" id="87597487"/>
<organism evidence="1">
    <name type="scientific">Halalkalibacterium halodurans</name>
    <name type="common">Bacillus halodurans</name>
    <dbReference type="NCBI Taxonomy" id="86665"/>
    <lineage>
        <taxon>Bacteria</taxon>
        <taxon>Bacillati</taxon>
        <taxon>Bacillota</taxon>
        <taxon>Bacilli</taxon>
        <taxon>Bacillales</taxon>
        <taxon>Bacillaceae</taxon>
        <taxon>Halalkalibacterium (ex Joshi et al. 2022)</taxon>
    </lineage>
</organism>
<dbReference type="AlphaFoldDB" id="A0A0M0KL87"/>
<dbReference type="InterPro" id="IPR008930">
    <property type="entry name" value="Terpenoid_cyclase/PrenylTrfase"/>
</dbReference>
<dbReference type="RefSeq" id="WP_053431231.1">
    <property type="nucleotide sequence ID" value="NZ_CP040441.1"/>
</dbReference>
<dbReference type="PATRIC" id="fig|136160.3.peg.2420"/>
<protein>
    <submittedName>
        <fullName evidence="1">Uncharacterized protein</fullName>
    </submittedName>
</protein>
<evidence type="ECO:0000313" key="1">
    <source>
        <dbReference type="EMBL" id="KOO39168.1"/>
    </source>
</evidence>
<sequence>MQLTREQFDRVKAYVMREARPLDRQLFRYYFEGGDSDKVARELAAFQNEDGGFGHSLEPDFRLIASSSLATTVGMQYARAIGLPSEHPIVKGAIGYFLNKYDEKKKKWQMVPKEVNNVPHAPWWHFDEGNDFPGEHDSWANPGAEIVAYLYEHRSLVPATFLAEVTENAMQAARTAPLEMEIHDFYCFARLLDVIPDPYKTELFDKLSSSVRVITALGPSEWDDYGAKPLHIAPSPHSPFAPLLEKQIAENLDYEIKQLGEEGYWQPNWSWFGHYEDVWKQAEIEWRGYLTVHMLKVLQNYERIETSQD</sequence>
<proteinExistence type="predicted"/>
<reference evidence="1" key="1">
    <citation type="submission" date="2015-08" db="EMBL/GenBank/DDBJ databases">
        <title>Complete DNA Sequence of Pseudomonas syringae pv. actinidiae, the Causal Agent of Kiwifruit Canker Disease.</title>
        <authorList>
            <person name="Rikkerink E.H.A."/>
            <person name="Fineran P.C."/>
        </authorList>
    </citation>
    <scope>NUCLEOTIDE SEQUENCE</scope>
    <source>
        <strain evidence="1">DSM 13666</strain>
    </source>
</reference>